<evidence type="ECO:0000256" key="9">
    <source>
        <dbReference type="ARBA" id="ARBA00023055"/>
    </source>
</evidence>
<dbReference type="Gene3D" id="1.20.5.1230">
    <property type="entry name" value="Apolipoprotein A-I"/>
    <property type="match status" value="1"/>
</dbReference>
<comment type="similarity">
    <text evidence="2">Belongs to the apolipoprotein A1/A4/E family.</text>
</comment>
<dbReference type="OMA" id="HTAEMDE"/>
<evidence type="ECO:0000313" key="16">
    <source>
        <dbReference type="EMBL" id="AWO99327.1"/>
    </source>
</evidence>
<proteinExistence type="inferred from homology"/>
<keyword evidence="21" id="KW-1185">Reference proteome</keyword>
<keyword evidence="11" id="KW-1207">Sterol metabolism</keyword>
<evidence type="ECO:0000256" key="4">
    <source>
        <dbReference type="ARBA" id="ARBA00022525"/>
    </source>
</evidence>
<dbReference type="GO" id="GO:0060228">
    <property type="term" value="F:phosphatidylcholine-sterol O-acyltransferase activator activity"/>
    <property type="evidence" value="ECO:0007669"/>
    <property type="project" value="TreeGrafter"/>
</dbReference>
<dbReference type="GO" id="GO:0005543">
    <property type="term" value="F:phospholipid binding"/>
    <property type="evidence" value="ECO:0007669"/>
    <property type="project" value="TreeGrafter"/>
</dbReference>
<evidence type="ECO:0000256" key="13">
    <source>
        <dbReference type="ARBA" id="ARBA00037506"/>
    </source>
</evidence>
<dbReference type="SUPFAM" id="SSF58113">
    <property type="entry name" value="Apolipoprotein A-I"/>
    <property type="match status" value="1"/>
</dbReference>
<dbReference type="GO" id="GO:0042627">
    <property type="term" value="C:chylomicron"/>
    <property type="evidence" value="ECO:0007669"/>
    <property type="project" value="TreeGrafter"/>
</dbReference>
<dbReference type="GO" id="GO:0033344">
    <property type="term" value="P:cholesterol efflux"/>
    <property type="evidence" value="ECO:0007669"/>
    <property type="project" value="TreeGrafter"/>
</dbReference>
<dbReference type="GO" id="GO:0034361">
    <property type="term" value="C:very-low-density lipoprotein particle"/>
    <property type="evidence" value="ECO:0007669"/>
    <property type="project" value="TreeGrafter"/>
</dbReference>
<evidence type="ECO:0000313" key="15">
    <source>
        <dbReference type="EMBL" id="AWO99325.1"/>
    </source>
</evidence>
<keyword evidence="10" id="KW-0443">Lipid metabolism</keyword>
<dbReference type="PANTHER" id="PTHR18976">
    <property type="entry name" value="APOLIPOPROTEIN"/>
    <property type="match status" value="1"/>
</dbReference>
<dbReference type="EMBL" id="CP026245">
    <property type="protein sequence ID" value="AWO99325.1"/>
    <property type="molecule type" value="Genomic_DNA"/>
</dbReference>
<dbReference type="EMBL" id="CP026245">
    <property type="protein sequence ID" value="AWO99329.1"/>
    <property type="molecule type" value="Genomic_DNA"/>
</dbReference>
<keyword evidence="4" id="KW-0964">Secreted</keyword>
<keyword evidence="9" id="KW-0445">Lipid transport</keyword>
<dbReference type="AlphaFoldDB" id="A0A2U9B5W9"/>
<name>A0A2U9B5W9_SCOMX</name>
<keyword evidence="5" id="KW-0153">Cholesterol metabolism</keyword>
<dbReference type="STRING" id="52904.ENSSMAP00000000745"/>
<evidence type="ECO:0000256" key="5">
    <source>
        <dbReference type="ARBA" id="ARBA00022548"/>
    </source>
</evidence>
<evidence type="ECO:0000313" key="20">
    <source>
        <dbReference type="EMBL" id="KAF0030730.1"/>
    </source>
</evidence>
<accession>A0A2U9B5W9</accession>
<protein>
    <submittedName>
        <fullName evidence="15 16">Apolipoprotein AI</fullName>
    </submittedName>
    <submittedName>
        <fullName evidence="17">Apolipoprotein AI isoform 4</fullName>
    </submittedName>
    <submittedName>
        <fullName evidence="18">Apolipoprotein AI isoform 5</fullName>
    </submittedName>
    <submittedName>
        <fullName evidence="19">Apolipoprotein AI isoform 6</fullName>
    </submittedName>
</protein>
<dbReference type="InterPro" id="IPR050163">
    <property type="entry name" value="Apolipoprotein_A1/A4/E"/>
</dbReference>
<keyword evidence="6 14" id="KW-0732">Signal</keyword>
<evidence type="ECO:0000256" key="10">
    <source>
        <dbReference type="ARBA" id="ARBA00023098"/>
    </source>
</evidence>
<evidence type="ECO:0000256" key="2">
    <source>
        <dbReference type="ARBA" id="ARBA00008788"/>
    </source>
</evidence>
<dbReference type="EMBL" id="CP026245">
    <property type="protein sequence ID" value="AWO99327.1"/>
    <property type="molecule type" value="Genomic_DNA"/>
</dbReference>
<dbReference type="Proteomes" id="UP000438429">
    <property type="component" value="Unassembled WGS sequence"/>
</dbReference>
<evidence type="ECO:0000256" key="8">
    <source>
        <dbReference type="ARBA" id="ARBA00022850"/>
    </source>
</evidence>
<dbReference type="GO" id="GO:0042157">
    <property type="term" value="P:lipoprotein metabolic process"/>
    <property type="evidence" value="ECO:0007669"/>
    <property type="project" value="InterPro"/>
</dbReference>
<evidence type="ECO:0000313" key="19">
    <source>
        <dbReference type="EMBL" id="AWO99330.1"/>
    </source>
</evidence>
<reference evidence="20 22" key="2">
    <citation type="submission" date="2019-06" db="EMBL/GenBank/DDBJ databases">
        <title>Draft genomes of female and male turbot (Scophthalmus maximus).</title>
        <authorList>
            <person name="Xu H."/>
            <person name="Xu X.-W."/>
            <person name="Shao C."/>
            <person name="Chen S."/>
        </authorList>
    </citation>
    <scope>NUCLEOTIDE SEQUENCE [LARGE SCALE GENOMIC DNA]</scope>
    <source>
        <strain evidence="20">Ysfricsl-2016a</strain>
        <tissue evidence="20">Blood</tissue>
    </source>
</reference>
<dbReference type="PANTHER" id="PTHR18976:SF11">
    <property type="entry name" value="APOLIPOPROTEIN A-I"/>
    <property type="match status" value="1"/>
</dbReference>
<sequence>MKFVALTLALLLAVGSQAASLQADAPSQLEHARVVMDLYLTQVKESAKKALDQLDDTEYKTLKESMSLRLDDLHAQIKVLQGAVSPVTDSVVSTIVDATADFQASVINDINTLKAELEPKRLELKEVLENHIADYRLQLEPIIKEYFEKHTTEMEALKIRLEPIVEQMRAKVATNVEETKAVLMPMVESVRSKLTERLDSLRQIVSPYVDEYKEQLKKAYGQAQSISPEDIQALKDKVTPMAEDIKVQLTSIFEAVSALFNKS</sequence>
<evidence type="ECO:0000313" key="18">
    <source>
        <dbReference type="EMBL" id="AWO99329.1"/>
    </source>
</evidence>
<dbReference type="GO" id="GO:0120020">
    <property type="term" value="F:cholesterol transfer activity"/>
    <property type="evidence" value="ECO:0007669"/>
    <property type="project" value="TreeGrafter"/>
</dbReference>
<dbReference type="GO" id="GO:0034364">
    <property type="term" value="C:high-density lipoprotein particle"/>
    <property type="evidence" value="ECO:0007669"/>
    <property type="project" value="UniProtKB-KW"/>
</dbReference>
<evidence type="ECO:0000313" key="22">
    <source>
        <dbReference type="Proteomes" id="UP000438429"/>
    </source>
</evidence>
<dbReference type="GO" id="GO:0008203">
    <property type="term" value="P:cholesterol metabolic process"/>
    <property type="evidence" value="ECO:0007669"/>
    <property type="project" value="UniProtKB-KW"/>
</dbReference>
<evidence type="ECO:0000313" key="17">
    <source>
        <dbReference type="EMBL" id="AWO99328.1"/>
    </source>
</evidence>
<evidence type="ECO:0000256" key="3">
    <source>
        <dbReference type="ARBA" id="ARBA00022448"/>
    </source>
</evidence>
<keyword evidence="19" id="KW-0449">Lipoprotein</keyword>
<reference evidence="19 21" key="1">
    <citation type="submission" date="2017-12" db="EMBL/GenBank/DDBJ databases">
        <title>Integrating genomic resources of turbot (Scophthalmus maximus) in depth evaluation of genetic and physical mapping variation across individuals.</title>
        <authorList>
            <person name="Martinez P."/>
        </authorList>
    </citation>
    <scope>NUCLEOTIDE SEQUENCE [LARGE SCALE GENOMIC DNA]</scope>
</reference>
<evidence type="ECO:0000256" key="14">
    <source>
        <dbReference type="SAM" id="SignalP"/>
    </source>
</evidence>
<dbReference type="Proteomes" id="UP000246464">
    <property type="component" value="Chromosome 3"/>
</dbReference>
<dbReference type="GO" id="GO:0034362">
    <property type="term" value="C:low-density lipoprotein particle"/>
    <property type="evidence" value="ECO:0007669"/>
    <property type="project" value="TreeGrafter"/>
</dbReference>
<gene>
    <name evidence="20" type="ORF">F2P81_017461</name>
    <name evidence="19" type="ORF">SMAX5B_000713</name>
</gene>
<evidence type="ECO:0000256" key="7">
    <source>
        <dbReference type="ARBA" id="ARBA00022737"/>
    </source>
</evidence>
<dbReference type="Pfam" id="PF01442">
    <property type="entry name" value="Apolipoprotein"/>
    <property type="match status" value="1"/>
</dbReference>
<evidence type="ECO:0000313" key="21">
    <source>
        <dbReference type="Proteomes" id="UP000246464"/>
    </source>
</evidence>
<dbReference type="EMBL" id="VEVO01000015">
    <property type="protein sequence ID" value="KAF0030730.1"/>
    <property type="molecule type" value="Genomic_DNA"/>
</dbReference>
<organism evidence="19 21">
    <name type="scientific">Scophthalmus maximus</name>
    <name type="common">Turbot</name>
    <name type="synonym">Psetta maxima</name>
    <dbReference type="NCBI Taxonomy" id="52904"/>
    <lineage>
        <taxon>Eukaryota</taxon>
        <taxon>Metazoa</taxon>
        <taxon>Chordata</taxon>
        <taxon>Craniata</taxon>
        <taxon>Vertebrata</taxon>
        <taxon>Euteleostomi</taxon>
        <taxon>Actinopterygii</taxon>
        <taxon>Neopterygii</taxon>
        <taxon>Teleostei</taxon>
        <taxon>Neoteleostei</taxon>
        <taxon>Acanthomorphata</taxon>
        <taxon>Carangaria</taxon>
        <taxon>Pleuronectiformes</taxon>
        <taxon>Pleuronectoidei</taxon>
        <taxon>Scophthalmidae</taxon>
        <taxon>Scophthalmus</taxon>
    </lineage>
</organism>
<comment type="subcellular location">
    <subcellularLocation>
        <location evidence="1">Secreted</location>
    </subcellularLocation>
</comment>
<keyword evidence="8" id="KW-0345">HDL</keyword>
<keyword evidence="12" id="KW-0753">Steroid metabolism</keyword>
<keyword evidence="3" id="KW-0813">Transport</keyword>
<dbReference type="EMBL" id="CP026245">
    <property type="protein sequence ID" value="AWO99330.1"/>
    <property type="molecule type" value="Genomic_DNA"/>
</dbReference>
<feature type="signal peptide" evidence="14">
    <location>
        <begin position="1"/>
        <end position="18"/>
    </location>
</feature>
<comment type="function">
    <text evidence="13">Participates in the reverse transport of cholesterol from tissues to the liver for excretion by promoting cholesterol efflux from tissues and by acting as a cofactor for the lecithin cholesterol acyltransferase (LCAT).</text>
</comment>
<dbReference type="GO" id="GO:1903561">
    <property type="term" value="C:extracellular vesicle"/>
    <property type="evidence" value="ECO:0007669"/>
    <property type="project" value="TreeGrafter"/>
</dbReference>
<dbReference type="GO" id="GO:0055090">
    <property type="term" value="P:acylglycerol homeostasis"/>
    <property type="evidence" value="ECO:0007669"/>
    <property type="project" value="TreeGrafter"/>
</dbReference>
<keyword evidence="7" id="KW-0677">Repeat</keyword>
<feature type="chain" id="PRO_5036052864" evidence="14">
    <location>
        <begin position="19"/>
        <end position="263"/>
    </location>
</feature>
<evidence type="ECO:0000256" key="12">
    <source>
        <dbReference type="ARBA" id="ARBA00023221"/>
    </source>
</evidence>
<dbReference type="GO" id="GO:0033700">
    <property type="term" value="P:phospholipid efflux"/>
    <property type="evidence" value="ECO:0007669"/>
    <property type="project" value="TreeGrafter"/>
</dbReference>
<dbReference type="InterPro" id="IPR000074">
    <property type="entry name" value="ApoA_E"/>
</dbReference>
<evidence type="ECO:0000256" key="6">
    <source>
        <dbReference type="ARBA" id="ARBA00022729"/>
    </source>
</evidence>
<evidence type="ECO:0000256" key="11">
    <source>
        <dbReference type="ARBA" id="ARBA00023166"/>
    </source>
</evidence>
<dbReference type="EMBL" id="CP026245">
    <property type="protein sequence ID" value="AWO99328.1"/>
    <property type="molecule type" value="Genomic_DNA"/>
</dbReference>
<evidence type="ECO:0000256" key="1">
    <source>
        <dbReference type="ARBA" id="ARBA00004613"/>
    </source>
</evidence>